<proteinExistence type="predicted"/>
<dbReference type="Proteomes" id="UP001597058">
    <property type="component" value="Unassembled WGS sequence"/>
</dbReference>
<sequence>MFGSAQRGDRERDPAARPGYAHSMGIRLVDQHALAAGAGRTGPAPGTL</sequence>
<keyword evidence="3" id="KW-1185">Reference proteome</keyword>
<dbReference type="RefSeq" id="WP_381233683.1">
    <property type="nucleotide sequence ID" value="NZ_JBHSKH010000012.1"/>
</dbReference>
<name>A0ABW3XSS3_9ACTN</name>
<organism evidence="2 3">
    <name type="scientific">Streptomyces kaempferi</name>
    <dbReference type="NCBI Taxonomy" id="333725"/>
    <lineage>
        <taxon>Bacteria</taxon>
        <taxon>Bacillati</taxon>
        <taxon>Actinomycetota</taxon>
        <taxon>Actinomycetes</taxon>
        <taxon>Kitasatosporales</taxon>
        <taxon>Streptomycetaceae</taxon>
        <taxon>Streptomyces</taxon>
    </lineage>
</organism>
<protein>
    <submittedName>
        <fullName evidence="2">Uncharacterized protein</fullName>
    </submittedName>
</protein>
<reference evidence="3" key="1">
    <citation type="journal article" date="2019" name="Int. J. Syst. Evol. Microbiol.">
        <title>The Global Catalogue of Microorganisms (GCM) 10K type strain sequencing project: providing services to taxonomists for standard genome sequencing and annotation.</title>
        <authorList>
            <consortium name="The Broad Institute Genomics Platform"/>
            <consortium name="The Broad Institute Genome Sequencing Center for Infectious Disease"/>
            <person name="Wu L."/>
            <person name="Ma J."/>
        </authorList>
    </citation>
    <scope>NUCLEOTIDE SEQUENCE [LARGE SCALE GENOMIC DNA]</scope>
    <source>
        <strain evidence="3">CGMCC 4.7020</strain>
    </source>
</reference>
<feature type="region of interest" description="Disordered" evidence="1">
    <location>
        <begin position="1"/>
        <end position="23"/>
    </location>
</feature>
<evidence type="ECO:0000313" key="2">
    <source>
        <dbReference type="EMBL" id="MFD1312627.1"/>
    </source>
</evidence>
<accession>A0ABW3XSS3</accession>
<comment type="caution">
    <text evidence="2">The sequence shown here is derived from an EMBL/GenBank/DDBJ whole genome shotgun (WGS) entry which is preliminary data.</text>
</comment>
<dbReference type="EMBL" id="JBHTMM010000129">
    <property type="protein sequence ID" value="MFD1312627.1"/>
    <property type="molecule type" value="Genomic_DNA"/>
</dbReference>
<evidence type="ECO:0000313" key="3">
    <source>
        <dbReference type="Proteomes" id="UP001597058"/>
    </source>
</evidence>
<gene>
    <name evidence="2" type="ORF">ACFQ5X_43505</name>
</gene>
<evidence type="ECO:0000256" key="1">
    <source>
        <dbReference type="SAM" id="MobiDB-lite"/>
    </source>
</evidence>